<evidence type="ECO:0000256" key="5">
    <source>
        <dbReference type="ARBA" id="ARBA00022692"/>
    </source>
</evidence>
<keyword evidence="11 12" id="KW-0407">Ion channel</keyword>
<dbReference type="CDD" id="cd23992">
    <property type="entry name" value="PBP_GOBP"/>
    <property type="match status" value="1"/>
</dbReference>
<dbReference type="Gene3D" id="1.10.238.20">
    <property type="entry name" value="Pheromone/general odorant binding protein domain"/>
    <property type="match status" value="1"/>
</dbReference>
<feature type="transmembrane region" description="Helical" evidence="13">
    <location>
        <begin position="121"/>
        <end position="142"/>
    </location>
</feature>
<keyword evidence="8 12" id="KW-0406">Ion transport</keyword>
<dbReference type="Pfam" id="PF01395">
    <property type="entry name" value="PBP_GOBP"/>
    <property type="match status" value="1"/>
</dbReference>
<evidence type="ECO:0000256" key="12">
    <source>
        <dbReference type="RuleBase" id="RU000679"/>
    </source>
</evidence>
<dbReference type="InterPro" id="IPR001873">
    <property type="entry name" value="ENaC"/>
</dbReference>
<organism evidence="14">
    <name type="scientific">Agrilus zanthoxylumi</name>
    <dbReference type="NCBI Taxonomy" id="2696312"/>
    <lineage>
        <taxon>Eukaryota</taxon>
        <taxon>Metazoa</taxon>
        <taxon>Ecdysozoa</taxon>
        <taxon>Arthropoda</taxon>
        <taxon>Hexapoda</taxon>
        <taxon>Insecta</taxon>
        <taxon>Pterygota</taxon>
        <taxon>Neoptera</taxon>
        <taxon>Endopterygota</taxon>
        <taxon>Coleoptera</taxon>
        <taxon>Polyphaga</taxon>
        <taxon>Elateriformia</taxon>
        <taxon>Buprestoidea</taxon>
        <taxon>Buprestidae</taxon>
        <taxon>Agrilinae</taxon>
        <taxon>Agrilus</taxon>
    </lineage>
</organism>
<dbReference type="SUPFAM" id="SSF47565">
    <property type="entry name" value="Insect pheromone/odorant-binding proteins"/>
    <property type="match status" value="1"/>
</dbReference>
<keyword evidence="4 12" id="KW-0894">Sodium channel</keyword>
<keyword evidence="9 13" id="KW-0472">Membrane</keyword>
<dbReference type="InterPro" id="IPR006170">
    <property type="entry name" value="PBP/GOBP"/>
</dbReference>
<evidence type="ECO:0000256" key="11">
    <source>
        <dbReference type="ARBA" id="ARBA00023303"/>
    </source>
</evidence>
<dbReference type="InterPro" id="IPR036728">
    <property type="entry name" value="PBP_GOBP_sf"/>
</dbReference>
<dbReference type="AlphaFoldDB" id="A0A8A6HY33"/>
<protein>
    <submittedName>
        <fullName evidence="14">Odorant binging protein</fullName>
    </submittedName>
</protein>
<evidence type="ECO:0000256" key="10">
    <source>
        <dbReference type="ARBA" id="ARBA00023201"/>
    </source>
</evidence>
<evidence type="ECO:0000256" key="3">
    <source>
        <dbReference type="ARBA" id="ARBA00022448"/>
    </source>
</evidence>
<proteinExistence type="evidence at transcript level"/>
<accession>A0A8A6HY33</accession>
<evidence type="ECO:0000256" key="2">
    <source>
        <dbReference type="ARBA" id="ARBA00007193"/>
    </source>
</evidence>
<name>A0A8A6HY33_9COLE</name>
<dbReference type="SMART" id="SM00708">
    <property type="entry name" value="PhBP"/>
    <property type="match status" value="1"/>
</dbReference>
<keyword evidence="6 13" id="KW-1133">Transmembrane helix</keyword>
<dbReference type="GO" id="GO:0005886">
    <property type="term" value="C:plasma membrane"/>
    <property type="evidence" value="ECO:0007669"/>
    <property type="project" value="TreeGrafter"/>
</dbReference>
<evidence type="ECO:0000256" key="13">
    <source>
        <dbReference type="SAM" id="Phobius"/>
    </source>
</evidence>
<dbReference type="GO" id="GO:0015280">
    <property type="term" value="F:ligand-gated sodium channel activity"/>
    <property type="evidence" value="ECO:0007669"/>
    <property type="project" value="TreeGrafter"/>
</dbReference>
<evidence type="ECO:0000256" key="8">
    <source>
        <dbReference type="ARBA" id="ARBA00023065"/>
    </source>
</evidence>
<evidence type="ECO:0000256" key="1">
    <source>
        <dbReference type="ARBA" id="ARBA00004141"/>
    </source>
</evidence>
<comment type="similarity">
    <text evidence="2 12">Belongs to the amiloride-sensitive sodium channel (TC 1.A.6) family.</text>
</comment>
<evidence type="ECO:0000256" key="6">
    <source>
        <dbReference type="ARBA" id="ARBA00022989"/>
    </source>
</evidence>
<keyword evidence="10 12" id="KW-0739">Sodium transport</keyword>
<keyword evidence="3 12" id="KW-0813">Transport</keyword>
<evidence type="ECO:0000313" key="14">
    <source>
        <dbReference type="EMBL" id="QTI50352.1"/>
    </source>
</evidence>
<dbReference type="PANTHER" id="PTHR11690:SF237">
    <property type="entry name" value="PICKPOCKET 16-RELATED"/>
    <property type="match status" value="1"/>
</dbReference>
<comment type="subcellular location">
    <subcellularLocation>
        <location evidence="1">Membrane</location>
        <topology evidence="1">Multi-pass membrane protein</topology>
    </subcellularLocation>
</comment>
<dbReference type="PANTHER" id="PTHR11690">
    <property type="entry name" value="AMILORIDE-SENSITIVE SODIUM CHANNEL-RELATED"/>
    <property type="match status" value="1"/>
</dbReference>
<reference evidence="14" key="1">
    <citation type="submission" date="2020-04" db="EMBL/GenBank/DDBJ databases">
        <title>Cloning,prokaryotic expression and tissue expression profiling of odorant binding protein gene AzanOBP3 from Agrilus zanthoxylumi (Coleoptera:Buprestidae).</title>
        <authorList>
            <person name="Gong X."/>
        </authorList>
    </citation>
    <scope>NUCLEOTIDE SEQUENCE</scope>
    <source>
        <strain evidence="14">AzanOBP6</strain>
    </source>
</reference>
<keyword evidence="5 12" id="KW-0812">Transmembrane</keyword>
<evidence type="ECO:0000256" key="4">
    <source>
        <dbReference type="ARBA" id="ARBA00022461"/>
    </source>
</evidence>
<sequence length="452" mass="52015">MIEKANKGDFADDDRLKCYLKCIMGQMAAMNEEGVIDPEAVVAVLPDELKDILSPGIRACGSKVGKDQCENAWLTHKCYYEHSPELKRNMLIYLLRKFCKYTKIPGYKFIVLPNRTRQERIFWIITLIITTIGGCIVSYAVVSDDPTKTEIVTDSTHHAVWNYLFPAVTICNINKISKRKAYDAAKKLKFSNKTVDELADDLRYLSQLIFYNDNSSTTQQKLNNLGILLKKNGVIAWKLLIDISPKCTEFITFCMWKGEIKACETLFQEIVTSDGVCCTFNYFAPRHPIYNRSKTIPERLSTCGRFTGLILNLKSDSEDYFATDIPSSGFTMKIHFTYNLIETNAEQPFTIRDKTGNFVHLSPSLIEVSSYVREMKISQRNCLLPNERELELSSQYSLRNCLNECKIKLIFKLCNCIPFYFYVKAVHKDKRICEISDMNCLINKRENNLRES</sequence>
<dbReference type="GO" id="GO:0005549">
    <property type="term" value="F:odorant binding"/>
    <property type="evidence" value="ECO:0007669"/>
    <property type="project" value="InterPro"/>
</dbReference>
<keyword evidence="7" id="KW-0915">Sodium</keyword>
<dbReference type="Pfam" id="PF00858">
    <property type="entry name" value="ASC"/>
    <property type="match status" value="1"/>
</dbReference>
<evidence type="ECO:0000256" key="9">
    <source>
        <dbReference type="ARBA" id="ARBA00023136"/>
    </source>
</evidence>
<evidence type="ECO:0000256" key="7">
    <source>
        <dbReference type="ARBA" id="ARBA00023053"/>
    </source>
</evidence>
<dbReference type="EMBL" id="MT318835">
    <property type="protein sequence ID" value="QTI50352.1"/>
    <property type="molecule type" value="mRNA"/>
</dbReference>
<dbReference type="Gene3D" id="2.60.470.10">
    <property type="entry name" value="Acid-sensing ion channels like domains"/>
    <property type="match status" value="1"/>
</dbReference>